<dbReference type="PANTHER" id="PTHR35526">
    <property type="entry name" value="ANTI-SIGMA-F FACTOR RSBW-RELATED"/>
    <property type="match status" value="1"/>
</dbReference>
<dbReference type="GO" id="GO:0004674">
    <property type="term" value="F:protein serine/threonine kinase activity"/>
    <property type="evidence" value="ECO:0007669"/>
    <property type="project" value="UniProtKB-KW"/>
</dbReference>
<keyword evidence="1" id="KW-0418">Kinase</keyword>
<evidence type="ECO:0000313" key="4">
    <source>
        <dbReference type="EMBL" id="ROP28620.1"/>
    </source>
</evidence>
<proteinExistence type="predicted"/>
<dbReference type="Pfam" id="PF13581">
    <property type="entry name" value="HATPase_c_2"/>
    <property type="match status" value="1"/>
</dbReference>
<evidence type="ECO:0000313" key="5">
    <source>
        <dbReference type="Proteomes" id="UP000271683"/>
    </source>
</evidence>
<dbReference type="Gene3D" id="3.30.565.10">
    <property type="entry name" value="Histidine kinase-like ATPase, C-terminal domain"/>
    <property type="match status" value="1"/>
</dbReference>
<dbReference type="InterPro" id="IPR036890">
    <property type="entry name" value="HATPase_C_sf"/>
</dbReference>
<dbReference type="RefSeq" id="WP_170047664.1">
    <property type="nucleotide sequence ID" value="NZ_RJKL01000001.1"/>
</dbReference>
<dbReference type="InterPro" id="IPR050267">
    <property type="entry name" value="Anti-sigma-factor_SerPK"/>
</dbReference>
<dbReference type="EMBL" id="RJKL01000001">
    <property type="protein sequence ID" value="ROP28620.1"/>
    <property type="molecule type" value="Genomic_DNA"/>
</dbReference>
<gene>
    <name evidence="4" type="ORF">EDD30_1386</name>
</gene>
<sequence length="158" mass="16565">MTTPESPLTAAFSMDPLRPPASPPAEELAQDFDAETVTDVRHAVRRRAEKAGLAGDALEGFVIAVHELVANAVRHGGGRGSLRLRRDDDTLVCDVTDYGTGFPHGLPVAGGPPPANTPGGRGILMARHFTDSLLFSDGPDGVTATVTVCLPVADTRDR</sequence>
<evidence type="ECO:0000259" key="3">
    <source>
        <dbReference type="Pfam" id="PF13581"/>
    </source>
</evidence>
<organism evidence="4 5">
    <name type="scientific">Couchioplanes caeruleus</name>
    <dbReference type="NCBI Taxonomy" id="56438"/>
    <lineage>
        <taxon>Bacteria</taxon>
        <taxon>Bacillati</taxon>
        <taxon>Actinomycetota</taxon>
        <taxon>Actinomycetes</taxon>
        <taxon>Micromonosporales</taxon>
        <taxon>Micromonosporaceae</taxon>
        <taxon>Couchioplanes</taxon>
    </lineage>
</organism>
<feature type="region of interest" description="Disordered" evidence="2">
    <location>
        <begin position="1"/>
        <end position="27"/>
    </location>
</feature>
<name>A0A3N1GEC5_9ACTN</name>
<evidence type="ECO:0000256" key="1">
    <source>
        <dbReference type="ARBA" id="ARBA00022527"/>
    </source>
</evidence>
<reference evidence="4 5" key="1">
    <citation type="submission" date="2018-11" db="EMBL/GenBank/DDBJ databases">
        <title>Sequencing the genomes of 1000 actinobacteria strains.</title>
        <authorList>
            <person name="Klenk H.-P."/>
        </authorList>
    </citation>
    <scope>NUCLEOTIDE SEQUENCE [LARGE SCALE GENOMIC DNA]</scope>
    <source>
        <strain evidence="4 5">DSM 43634</strain>
    </source>
</reference>
<protein>
    <submittedName>
        <fullName evidence="4">Anti-sigma regulatory factor (Ser/Thr protein kinase)</fullName>
    </submittedName>
</protein>
<dbReference type="PANTHER" id="PTHR35526:SF3">
    <property type="entry name" value="ANTI-SIGMA-F FACTOR RSBW"/>
    <property type="match status" value="1"/>
</dbReference>
<keyword evidence="1" id="KW-0723">Serine/threonine-protein kinase</keyword>
<dbReference type="InterPro" id="IPR003594">
    <property type="entry name" value="HATPase_dom"/>
</dbReference>
<dbReference type="CDD" id="cd16936">
    <property type="entry name" value="HATPase_RsbW-like"/>
    <property type="match status" value="1"/>
</dbReference>
<keyword evidence="1" id="KW-0808">Transferase</keyword>
<comment type="caution">
    <text evidence="4">The sequence shown here is derived from an EMBL/GenBank/DDBJ whole genome shotgun (WGS) entry which is preliminary data.</text>
</comment>
<dbReference type="Proteomes" id="UP000271683">
    <property type="component" value="Unassembled WGS sequence"/>
</dbReference>
<feature type="domain" description="Histidine kinase/HSP90-like ATPase" evidence="3">
    <location>
        <begin position="33"/>
        <end position="146"/>
    </location>
</feature>
<dbReference type="AlphaFoldDB" id="A0A3N1GEC5"/>
<accession>A0A3N1GEC5</accession>
<dbReference type="SUPFAM" id="SSF55874">
    <property type="entry name" value="ATPase domain of HSP90 chaperone/DNA topoisomerase II/histidine kinase"/>
    <property type="match status" value="1"/>
</dbReference>
<evidence type="ECO:0000256" key="2">
    <source>
        <dbReference type="SAM" id="MobiDB-lite"/>
    </source>
</evidence>